<protein>
    <submittedName>
        <fullName evidence="1">Uncharacterized protein</fullName>
    </submittedName>
</protein>
<name>A0A6G1KLE0_9PLEO</name>
<sequence>MNGTADSGIVGMERNTTDSREVCTDIDGPTSASDAANAISGTGVIFGGGLRRTMAGILATGVVKRISMSSRDFGTERLRAAVWRRGPGEGGGYRQGRGLVIRRFPFEGSDDFLHTILEETSAIDSIGCGSEGPGWYKEMQKGAIVVLGVVVLYRWAPPAKPTAFVALVSP</sequence>
<dbReference type="EMBL" id="MU005765">
    <property type="protein sequence ID" value="KAF2713443.1"/>
    <property type="molecule type" value="Genomic_DNA"/>
</dbReference>
<reference evidence="1" key="1">
    <citation type="journal article" date="2020" name="Stud. Mycol.">
        <title>101 Dothideomycetes genomes: a test case for predicting lifestyles and emergence of pathogens.</title>
        <authorList>
            <person name="Haridas S."/>
            <person name="Albert R."/>
            <person name="Binder M."/>
            <person name="Bloem J."/>
            <person name="Labutti K."/>
            <person name="Salamov A."/>
            <person name="Andreopoulos B."/>
            <person name="Baker S."/>
            <person name="Barry K."/>
            <person name="Bills G."/>
            <person name="Bluhm B."/>
            <person name="Cannon C."/>
            <person name="Castanera R."/>
            <person name="Culley D."/>
            <person name="Daum C."/>
            <person name="Ezra D."/>
            <person name="Gonzalez J."/>
            <person name="Henrissat B."/>
            <person name="Kuo A."/>
            <person name="Liang C."/>
            <person name="Lipzen A."/>
            <person name="Lutzoni F."/>
            <person name="Magnuson J."/>
            <person name="Mondo S."/>
            <person name="Nolan M."/>
            <person name="Ohm R."/>
            <person name="Pangilinan J."/>
            <person name="Park H.-J."/>
            <person name="Ramirez L."/>
            <person name="Alfaro M."/>
            <person name="Sun H."/>
            <person name="Tritt A."/>
            <person name="Yoshinaga Y."/>
            <person name="Zwiers L.-H."/>
            <person name="Turgeon B."/>
            <person name="Goodwin S."/>
            <person name="Spatafora J."/>
            <person name="Crous P."/>
            <person name="Grigoriev I."/>
        </authorList>
    </citation>
    <scope>NUCLEOTIDE SEQUENCE</scope>
    <source>
        <strain evidence="1">CBS 279.74</strain>
    </source>
</reference>
<proteinExistence type="predicted"/>
<dbReference type="Proteomes" id="UP000799428">
    <property type="component" value="Unassembled WGS sequence"/>
</dbReference>
<dbReference type="AlphaFoldDB" id="A0A6G1KLE0"/>
<organism evidence="1 2">
    <name type="scientific">Pleomassaria siparia CBS 279.74</name>
    <dbReference type="NCBI Taxonomy" id="1314801"/>
    <lineage>
        <taxon>Eukaryota</taxon>
        <taxon>Fungi</taxon>
        <taxon>Dikarya</taxon>
        <taxon>Ascomycota</taxon>
        <taxon>Pezizomycotina</taxon>
        <taxon>Dothideomycetes</taxon>
        <taxon>Pleosporomycetidae</taxon>
        <taxon>Pleosporales</taxon>
        <taxon>Pleomassariaceae</taxon>
        <taxon>Pleomassaria</taxon>
    </lineage>
</organism>
<evidence type="ECO:0000313" key="1">
    <source>
        <dbReference type="EMBL" id="KAF2713443.1"/>
    </source>
</evidence>
<accession>A0A6G1KLE0</accession>
<evidence type="ECO:0000313" key="2">
    <source>
        <dbReference type="Proteomes" id="UP000799428"/>
    </source>
</evidence>
<gene>
    <name evidence="1" type="ORF">K504DRAFT_461965</name>
</gene>
<keyword evidence="2" id="KW-1185">Reference proteome</keyword>